<dbReference type="CDD" id="cd02869">
    <property type="entry name" value="PseudoU_synth_RluA_like"/>
    <property type="match status" value="1"/>
</dbReference>
<evidence type="ECO:0000256" key="15">
    <source>
        <dbReference type="ARBA" id="ARBA00043143"/>
    </source>
</evidence>
<comment type="catalytic activity">
    <reaction evidence="5">
        <text>uridine(32) in tRNA = pseudouridine(32) in tRNA</text>
        <dbReference type="Rhea" id="RHEA:42544"/>
        <dbReference type="Rhea" id="RHEA-COMP:10107"/>
        <dbReference type="Rhea" id="RHEA-COMP:10108"/>
        <dbReference type="ChEBI" id="CHEBI:65314"/>
        <dbReference type="ChEBI" id="CHEBI:65315"/>
        <dbReference type="EC" id="5.4.99.28"/>
    </reaction>
</comment>
<dbReference type="EMBL" id="VJNB01000008">
    <property type="protein sequence ID" value="TSE19292.1"/>
    <property type="molecule type" value="Genomic_DNA"/>
</dbReference>
<evidence type="ECO:0000256" key="8">
    <source>
        <dbReference type="ARBA" id="ARBA00038944"/>
    </source>
</evidence>
<evidence type="ECO:0000256" key="3">
    <source>
        <dbReference type="ARBA" id="ARBA00022694"/>
    </source>
</evidence>
<dbReference type="PANTHER" id="PTHR21600">
    <property type="entry name" value="MITOCHONDRIAL RNA PSEUDOURIDINE SYNTHASE"/>
    <property type="match status" value="1"/>
</dbReference>
<evidence type="ECO:0000256" key="2">
    <source>
        <dbReference type="ARBA" id="ARBA00022552"/>
    </source>
</evidence>
<keyword evidence="4 17" id="KW-0413">Isomerase</keyword>
<gene>
    <name evidence="17" type="primary">rluA_1</name>
    <name evidence="17" type="ORF">Talka_01717</name>
</gene>
<dbReference type="EC" id="5.4.99.29" evidence="9"/>
<dbReference type="GO" id="GO:0008033">
    <property type="term" value="P:tRNA processing"/>
    <property type="evidence" value="ECO:0007669"/>
    <property type="project" value="UniProtKB-KW"/>
</dbReference>
<dbReference type="Proteomes" id="UP000315736">
    <property type="component" value="Unassembled WGS sequence"/>
</dbReference>
<comment type="similarity">
    <text evidence="1">Belongs to the pseudouridine synthase RluA family.</text>
</comment>
<dbReference type="Pfam" id="PF00849">
    <property type="entry name" value="PseudoU_synth_2"/>
    <property type="match status" value="1"/>
</dbReference>
<proteinExistence type="inferred from homology"/>
<sequence>MTPPLGVWDGIPVLHLDDALIVVDKPAGLLAVPGRGADKADCVAARVRRHAPDAMIVHRLDMDTSGLMVLARGAAAQRALSLAFAERRVHKTYVAVVAGVPLAPEAPDGWGDVRLPLIVDWPRRPRSKVDFRHGKPSHTRWRILSLERWGGLWATRLELRPLTGRSHQLRVHLAALGHPILGDPLYADGPARRAAPRLLLHAAELALTHPASGQPCRWASLPALSPIGQQPRALFQPDSPDCHAGAR</sequence>
<feature type="domain" description="Pseudouridine synthase RsuA/RluA-like" evidence="16">
    <location>
        <begin position="20"/>
        <end position="175"/>
    </location>
</feature>
<evidence type="ECO:0000313" key="18">
    <source>
        <dbReference type="Proteomes" id="UP000315736"/>
    </source>
</evidence>
<keyword evidence="3" id="KW-0819">tRNA processing</keyword>
<name>A0A554W6V4_9BURK</name>
<evidence type="ECO:0000313" key="17">
    <source>
        <dbReference type="EMBL" id="TSE19292.1"/>
    </source>
</evidence>
<dbReference type="InterPro" id="IPR006145">
    <property type="entry name" value="PsdUridine_synth_RsuA/RluA"/>
</dbReference>
<dbReference type="PANTHER" id="PTHR21600:SF91">
    <property type="entry name" value="DUAL-SPECIFICITY RNA PSEUDOURIDINE SYNTHASE RLUA"/>
    <property type="match status" value="1"/>
</dbReference>
<dbReference type="AlphaFoldDB" id="A0A554W6V4"/>
<dbReference type="InterPro" id="IPR006224">
    <property type="entry name" value="PsdUridine_synth_RluA-like_CS"/>
</dbReference>
<evidence type="ECO:0000256" key="11">
    <source>
        <dbReference type="ARBA" id="ARBA00041266"/>
    </source>
</evidence>
<dbReference type="GO" id="GO:0160142">
    <property type="term" value="F:23S rRNA pseudouridine(746) synthase activity"/>
    <property type="evidence" value="ECO:0007669"/>
    <property type="project" value="UniProtKB-EC"/>
</dbReference>
<dbReference type="GO" id="GO:0160151">
    <property type="term" value="F:tRNA pseudouridine(32) synthase activity"/>
    <property type="evidence" value="ECO:0007669"/>
    <property type="project" value="UniProtKB-EC"/>
</dbReference>
<evidence type="ECO:0000256" key="7">
    <source>
        <dbReference type="ARBA" id="ARBA00037305"/>
    </source>
</evidence>
<keyword evidence="18" id="KW-1185">Reference proteome</keyword>
<evidence type="ECO:0000256" key="5">
    <source>
        <dbReference type="ARBA" id="ARBA00036184"/>
    </source>
</evidence>
<dbReference type="GO" id="GO:0003723">
    <property type="term" value="F:RNA binding"/>
    <property type="evidence" value="ECO:0007669"/>
    <property type="project" value="InterPro"/>
</dbReference>
<dbReference type="GO" id="GO:0000455">
    <property type="term" value="P:enzyme-directed rRNA pseudouridine synthesis"/>
    <property type="evidence" value="ECO:0007669"/>
    <property type="project" value="TreeGrafter"/>
</dbReference>
<evidence type="ECO:0000256" key="9">
    <source>
        <dbReference type="ARBA" id="ARBA00038945"/>
    </source>
</evidence>
<reference evidence="17 18" key="1">
    <citation type="submission" date="2019-07" db="EMBL/GenBank/DDBJ databases">
        <title>Tepidimonas alkaliphilus YIM 72238 draft genome.</title>
        <authorList>
            <person name="Da Costa M.S."/>
            <person name="Froufe H.J.C."/>
            <person name="Egas C."/>
            <person name="Albuquerque L."/>
        </authorList>
    </citation>
    <scope>NUCLEOTIDE SEQUENCE [LARGE SCALE GENOMIC DNA]</scope>
    <source>
        <strain evidence="17 18">YIM 72238</strain>
    </source>
</reference>
<dbReference type="RefSeq" id="WP_246100633.1">
    <property type="nucleotide sequence ID" value="NZ_VJNB01000008.1"/>
</dbReference>
<evidence type="ECO:0000256" key="13">
    <source>
        <dbReference type="ARBA" id="ARBA00042844"/>
    </source>
</evidence>
<evidence type="ECO:0000256" key="12">
    <source>
        <dbReference type="ARBA" id="ARBA00042372"/>
    </source>
</evidence>
<evidence type="ECO:0000256" key="14">
    <source>
        <dbReference type="ARBA" id="ARBA00042883"/>
    </source>
</evidence>
<dbReference type="SUPFAM" id="SSF55120">
    <property type="entry name" value="Pseudouridine synthase"/>
    <property type="match status" value="1"/>
</dbReference>
<dbReference type="Gene3D" id="3.30.2350.10">
    <property type="entry name" value="Pseudouridine synthase"/>
    <property type="match status" value="1"/>
</dbReference>
<evidence type="ECO:0000256" key="4">
    <source>
        <dbReference type="ARBA" id="ARBA00023235"/>
    </source>
</evidence>
<dbReference type="InterPro" id="IPR050188">
    <property type="entry name" value="RluA_PseudoU_synthase"/>
</dbReference>
<dbReference type="EC" id="5.4.99.28" evidence="8"/>
<evidence type="ECO:0000256" key="6">
    <source>
        <dbReference type="ARBA" id="ARBA00036916"/>
    </source>
</evidence>
<comment type="catalytic activity">
    <reaction evidence="6">
        <text>uridine(746) in 23S rRNA = pseudouridine(746) in 23S rRNA</text>
        <dbReference type="Rhea" id="RHEA:42548"/>
        <dbReference type="Rhea" id="RHEA-COMP:10109"/>
        <dbReference type="Rhea" id="RHEA-COMP:10110"/>
        <dbReference type="ChEBI" id="CHEBI:65314"/>
        <dbReference type="ChEBI" id="CHEBI:65315"/>
        <dbReference type="EC" id="5.4.99.29"/>
    </reaction>
</comment>
<organism evidence="17 18">
    <name type="scientific">Tepidimonas alkaliphilus</name>
    <dbReference type="NCBI Taxonomy" id="2588942"/>
    <lineage>
        <taxon>Bacteria</taxon>
        <taxon>Pseudomonadati</taxon>
        <taxon>Pseudomonadota</taxon>
        <taxon>Betaproteobacteria</taxon>
        <taxon>Burkholderiales</taxon>
        <taxon>Tepidimonas</taxon>
    </lineage>
</organism>
<evidence type="ECO:0000259" key="16">
    <source>
        <dbReference type="Pfam" id="PF00849"/>
    </source>
</evidence>
<keyword evidence="2" id="KW-0698">rRNA processing</keyword>
<evidence type="ECO:0000256" key="10">
    <source>
        <dbReference type="ARBA" id="ARBA00039988"/>
    </source>
</evidence>
<dbReference type="InterPro" id="IPR020103">
    <property type="entry name" value="PsdUridine_synth_cat_dom_sf"/>
</dbReference>
<dbReference type="PROSITE" id="PS01129">
    <property type="entry name" value="PSI_RLU"/>
    <property type="match status" value="1"/>
</dbReference>
<accession>A0A554W6V4</accession>
<evidence type="ECO:0000256" key="1">
    <source>
        <dbReference type="ARBA" id="ARBA00010876"/>
    </source>
</evidence>
<protein>
    <recommendedName>
        <fullName evidence="10">Dual-specificity RNA pseudouridine synthase RluA</fullName>
        <ecNumber evidence="8">5.4.99.28</ecNumber>
        <ecNumber evidence="9">5.4.99.29</ecNumber>
    </recommendedName>
    <alternativeName>
        <fullName evidence="11">23S rRNA pseudouridine(746) synthase</fullName>
    </alternativeName>
    <alternativeName>
        <fullName evidence="14">Ribosomal large subunit pseudouridine synthase A</fullName>
    </alternativeName>
    <alternativeName>
        <fullName evidence="13">rRNA pseudouridylate synthase A</fullName>
    </alternativeName>
    <alternativeName>
        <fullName evidence="15">rRNA-uridine isomerase A</fullName>
    </alternativeName>
    <alternativeName>
        <fullName evidence="12">tRNA pseudouridine(32) synthase</fullName>
    </alternativeName>
</protein>
<comment type="function">
    <text evidence="7">Dual specificity enzyme that catalyzes the synthesis of pseudouridine from uracil-746 in 23S ribosomal RNA and from uracil-32 in the anticodon stem and loop of transfer RNAs.</text>
</comment>
<comment type="caution">
    <text evidence="17">The sequence shown here is derived from an EMBL/GenBank/DDBJ whole genome shotgun (WGS) entry which is preliminary data.</text>
</comment>